<evidence type="ECO:0000313" key="9">
    <source>
        <dbReference type="Proteomes" id="UP000052052"/>
    </source>
</evidence>
<dbReference type="PROSITE" id="PS01068">
    <property type="entry name" value="OMPA_1"/>
    <property type="match status" value="1"/>
</dbReference>
<evidence type="ECO:0000256" key="6">
    <source>
        <dbReference type="SAM" id="SignalP"/>
    </source>
</evidence>
<dbReference type="InterPro" id="IPR007450">
    <property type="entry name" value="BamE_dom"/>
</dbReference>
<keyword evidence="3 5" id="KW-0472">Membrane</keyword>
<dbReference type="Gene3D" id="3.30.1330.60">
    <property type="entry name" value="OmpA-like domain"/>
    <property type="match status" value="1"/>
</dbReference>
<gene>
    <name evidence="8" type="ORF">ABB29_09715</name>
</gene>
<dbReference type="InterPro" id="IPR006664">
    <property type="entry name" value="OMP_bac"/>
</dbReference>
<keyword evidence="2 6" id="KW-0732">Signal</keyword>
<dbReference type="SUPFAM" id="SSF103088">
    <property type="entry name" value="OmpA-like"/>
    <property type="match status" value="1"/>
</dbReference>
<name>A0A0R0CH62_9GAMM</name>
<dbReference type="OrthoDB" id="1149075at2"/>
<comment type="caution">
    <text evidence="8">The sequence shown here is derived from an EMBL/GenBank/DDBJ whole genome shotgun (WGS) entry which is preliminary data.</text>
</comment>
<dbReference type="InterPro" id="IPR006690">
    <property type="entry name" value="OMPA-like_CS"/>
</dbReference>
<dbReference type="PATRIC" id="fig|344882.3.peg.311"/>
<comment type="subcellular location">
    <subcellularLocation>
        <location evidence="1">Cell outer membrane</location>
    </subcellularLocation>
</comment>
<accession>A0A0R0CH62</accession>
<evidence type="ECO:0000256" key="2">
    <source>
        <dbReference type="ARBA" id="ARBA00022729"/>
    </source>
</evidence>
<evidence type="ECO:0000256" key="4">
    <source>
        <dbReference type="ARBA" id="ARBA00023237"/>
    </source>
</evidence>
<dbReference type="Pfam" id="PF00691">
    <property type="entry name" value="OmpA"/>
    <property type="match status" value="1"/>
</dbReference>
<dbReference type="Proteomes" id="UP000052052">
    <property type="component" value="Unassembled WGS sequence"/>
</dbReference>
<dbReference type="Gene3D" id="3.30.1450.10">
    <property type="match status" value="1"/>
</dbReference>
<dbReference type="CDD" id="cd07185">
    <property type="entry name" value="OmpA_C-like"/>
    <property type="match status" value="1"/>
</dbReference>
<evidence type="ECO:0000313" key="8">
    <source>
        <dbReference type="EMBL" id="KRG68768.1"/>
    </source>
</evidence>
<feature type="signal peptide" evidence="6">
    <location>
        <begin position="1"/>
        <end position="20"/>
    </location>
</feature>
<evidence type="ECO:0000259" key="7">
    <source>
        <dbReference type="PROSITE" id="PS51123"/>
    </source>
</evidence>
<dbReference type="PROSITE" id="PS51123">
    <property type="entry name" value="OMPA_2"/>
    <property type="match status" value="1"/>
</dbReference>
<dbReference type="PANTHER" id="PTHR30329">
    <property type="entry name" value="STATOR ELEMENT OF FLAGELLAR MOTOR COMPLEX"/>
    <property type="match status" value="1"/>
</dbReference>
<organism evidence="8 9">
    <name type="scientific">Pseudoxanthomonas dokdonensis</name>
    <dbReference type="NCBI Taxonomy" id="344882"/>
    <lineage>
        <taxon>Bacteria</taxon>
        <taxon>Pseudomonadati</taxon>
        <taxon>Pseudomonadota</taxon>
        <taxon>Gammaproteobacteria</taxon>
        <taxon>Lysobacterales</taxon>
        <taxon>Lysobacteraceae</taxon>
        <taxon>Pseudoxanthomonas</taxon>
    </lineage>
</organism>
<dbReference type="Pfam" id="PF04355">
    <property type="entry name" value="BamE"/>
    <property type="match status" value="1"/>
</dbReference>
<dbReference type="InterPro" id="IPR037873">
    <property type="entry name" value="BamE-like"/>
</dbReference>
<reference evidence="8 9" key="1">
    <citation type="submission" date="2015-05" db="EMBL/GenBank/DDBJ databases">
        <title>Genome sequencing and analysis of members of genus Stenotrophomonas.</title>
        <authorList>
            <person name="Patil P.P."/>
            <person name="Midha S."/>
            <person name="Patil P.B."/>
        </authorList>
    </citation>
    <scope>NUCLEOTIDE SEQUENCE [LARGE SCALE GENOMIC DNA]</scope>
    <source>
        <strain evidence="8 9">DSM 21858</strain>
    </source>
</reference>
<keyword evidence="9" id="KW-1185">Reference proteome</keyword>
<dbReference type="InterPro" id="IPR006665">
    <property type="entry name" value="OmpA-like"/>
</dbReference>
<dbReference type="InterPro" id="IPR050330">
    <property type="entry name" value="Bact_OuterMem_StrucFunc"/>
</dbReference>
<evidence type="ECO:0000256" key="3">
    <source>
        <dbReference type="ARBA" id="ARBA00023136"/>
    </source>
</evidence>
<dbReference type="GO" id="GO:0009279">
    <property type="term" value="C:cell outer membrane"/>
    <property type="evidence" value="ECO:0007669"/>
    <property type="project" value="UniProtKB-SubCell"/>
</dbReference>
<dbReference type="STRING" id="344882.ABB29_09715"/>
<sequence>MNIRINKGLLAVVAASTLLAACTHVSSNINDEGRAEQIVFPQADKAVLKEGTFPTVEALRQIGPGVTKDQMYQLLGRPHFNEGLAGVHEWDYLFHFRDGDEVTTCQYKVIFDKDYHGQTFAWSPAECADRLQQQPEEVAEVDTPEAFSLSADSLFRFGGGSEADMLPDGRAEVADIAARLNEAQVVRVLVVGHTDRIGSSEANQRLSQQRADTVRQILINNGLAADRVLAVGKGEAEPVSEGCQGERATPALVQCLQPDRRVDVIAEGI</sequence>
<dbReference type="InterPro" id="IPR036737">
    <property type="entry name" value="OmpA-like_sf"/>
</dbReference>
<dbReference type="AlphaFoldDB" id="A0A0R0CH62"/>
<evidence type="ECO:0000256" key="5">
    <source>
        <dbReference type="PROSITE-ProRule" id="PRU00473"/>
    </source>
</evidence>
<feature type="chain" id="PRO_5006394045" description="OmpA-like domain-containing protein" evidence="6">
    <location>
        <begin position="21"/>
        <end position="269"/>
    </location>
</feature>
<dbReference type="PANTHER" id="PTHR30329:SF21">
    <property type="entry name" value="LIPOPROTEIN YIAD-RELATED"/>
    <property type="match status" value="1"/>
</dbReference>
<evidence type="ECO:0000256" key="1">
    <source>
        <dbReference type="ARBA" id="ARBA00004442"/>
    </source>
</evidence>
<dbReference type="PROSITE" id="PS51257">
    <property type="entry name" value="PROKAR_LIPOPROTEIN"/>
    <property type="match status" value="1"/>
</dbReference>
<dbReference type="PRINTS" id="PR01021">
    <property type="entry name" value="OMPADOMAIN"/>
</dbReference>
<protein>
    <recommendedName>
        <fullName evidence="7">OmpA-like domain-containing protein</fullName>
    </recommendedName>
</protein>
<keyword evidence="4" id="KW-0998">Cell outer membrane</keyword>
<dbReference type="EMBL" id="LDJL01000011">
    <property type="protein sequence ID" value="KRG68768.1"/>
    <property type="molecule type" value="Genomic_DNA"/>
</dbReference>
<dbReference type="RefSeq" id="WP_083487758.1">
    <property type="nucleotide sequence ID" value="NZ_LDJL01000011.1"/>
</dbReference>
<feature type="domain" description="OmpA-like" evidence="7">
    <location>
        <begin position="142"/>
        <end position="269"/>
    </location>
</feature>
<proteinExistence type="predicted"/>